<accession>A0A5B7I2W8</accession>
<organism evidence="1 2">
    <name type="scientific">Portunus trituberculatus</name>
    <name type="common">Swimming crab</name>
    <name type="synonym">Neptunus trituberculatus</name>
    <dbReference type="NCBI Taxonomy" id="210409"/>
    <lineage>
        <taxon>Eukaryota</taxon>
        <taxon>Metazoa</taxon>
        <taxon>Ecdysozoa</taxon>
        <taxon>Arthropoda</taxon>
        <taxon>Crustacea</taxon>
        <taxon>Multicrustacea</taxon>
        <taxon>Malacostraca</taxon>
        <taxon>Eumalacostraca</taxon>
        <taxon>Eucarida</taxon>
        <taxon>Decapoda</taxon>
        <taxon>Pleocyemata</taxon>
        <taxon>Brachyura</taxon>
        <taxon>Eubrachyura</taxon>
        <taxon>Portunoidea</taxon>
        <taxon>Portunidae</taxon>
        <taxon>Portuninae</taxon>
        <taxon>Portunus</taxon>
    </lineage>
</organism>
<keyword evidence="2" id="KW-1185">Reference proteome</keyword>
<sequence>MVHWFTPHTKLGLKHHDTQQLINKSQYPTNFITPPGVTQPGAPTPNNLDLLKAGQIDLNNEISPYPTPISNRMFVTRVFLPTLPPW</sequence>
<dbReference type="Proteomes" id="UP000324222">
    <property type="component" value="Unassembled WGS sequence"/>
</dbReference>
<gene>
    <name evidence="1" type="ORF">E2C01_069653</name>
</gene>
<dbReference type="AlphaFoldDB" id="A0A5B7I2W8"/>
<evidence type="ECO:0000313" key="2">
    <source>
        <dbReference type="Proteomes" id="UP000324222"/>
    </source>
</evidence>
<protein>
    <submittedName>
        <fullName evidence="1">Uncharacterized protein</fullName>
    </submittedName>
</protein>
<comment type="caution">
    <text evidence="1">The sequence shown here is derived from an EMBL/GenBank/DDBJ whole genome shotgun (WGS) entry which is preliminary data.</text>
</comment>
<name>A0A5B7I2W8_PORTR</name>
<reference evidence="1 2" key="1">
    <citation type="submission" date="2019-05" db="EMBL/GenBank/DDBJ databases">
        <title>Another draft genome of Portunus trituberculatus and its Hox gene families provides insights of decapod evolution.</title>
        <authorList>
            <person name="Jeong J.-H."/>
            <person name="Song I."/>
            <person name="Kim S."/>
            <person name="Choi T."/>
            <person name="Kim D."/>
            <person name="Ryu S."/>
            <person name="Kim W."/>
        </authorList>
    </citation>
    <scope>NUCLEOTIDE SEQUENCE [LARGE SCALE GENOMIC DNA]</scope>
    <source>
        <tissue evidence="1">Muscle</tissue>
    </source>
</reference>
<evidence type="ECO:0000313" key="1">
    <source>
        <dbReference type="EMBL" id="MPC75268.1"/>
    </source>
</evidence>
<dbReference type="EMBL" id="VSRR010040729">
    <property type="protein sequence ID" value="MPC75268.1"/>
    <property type="molecule type" value="Genomic_DNA"/>
</dbReference>
<proteinExistence type="predicted"/>